<feature type="transmembrane region" description="Helical" evidence="4">
    <location>
        <begin position="316"/>
        <end position="336"/>
    </location>
</feature>
<accession>E0VII0</accession>
<reference evidence="6" key="2">
    <citation type="submission" date="2007-04" db="EMBL/GenBank/DDBJ databases">
        <title>The genome of the human body louse.</title>
        <authorList>
            <consortium name="The Human Body Louse Genome Consortium"/>
            <person name="Kirkness E."/>
            <person name="Walenz B."/>
            <person name="Hass B."/>
            <person name="Bruggner R."/>
            <person name="Strausberg R."/>
        </authorList>
    </citation>
    <scope>NUCLEOTIDE SEQUENCE</scope>
    <source>
        <strain evidence="6">USDA</strain>
    </source>
</reference>
<feature type="transmembrane region" description="Helical" evidence="4">
    <location>
        <begin position="277"/>
        <end position="296"/>
    </location>
</feature>
<evidence type="ECO:0000256" key="4">
    <source>
        <dbReference type="SAM" id="Phobius"/>
    </source>
</evidence>
<feature type="transmembrane region" description="Helical" evidence="4">
    <location>
        <begin position="138"/>
        <end position="157"/>
    </location>
</feature>
<dbReference type="EMBL" id="DS235200">
    <property type="protein sequence ID" value="EEB13186.1"/>
    <property type="molecule type" value="Genomic_DNA"/>
</dbReference>
<feature type="transmembrane region" description="Helical" evidence="4">
    <location>
        <begin position="56"/>
        <end position="83"/>
    </location>
</feature>
<dbReference type="RefSeq" id="XP_002425924.1">
    <property type="nucleotide sequence ID" value="XM_002425879.1"/>
</dbReference>
<dbReference type="Gene3D" id="2.10.25.10">
    <property type="entry name" value="Laminin"/>
    <property type="match status" value="1"/>
</dbReference>
<evidence type="ECO:0000256" key="2">
    <source>
        <dbReference type="ARBA" id="ARBA00022771"/>
    </source>
</evidence>
<dbReference type="GO" id="GO:0008270">
    <property type="term" value="F:zinc ion binding"/>
    <property type="evidence" value="ECO:0007669"/>
    <property type="project" value="UniProtKB-KW"/>
</dbReference>
<dbReference type="KEGG" id="phu:Phum_PHUM227930"/>
<dbReference type="InParanoid" id="E0VII0"/>
<dbReference type="EMBL" id="AAZO01002655">
    <property type="status" value="NOT_ANNOTATED_CDS"/>
    <property type="molecule type" value="Genomic_DNA"/>
</dbReference>
<evidence type="ECO:0000313" key="6">
    <source>
        <dbReference type="EMBL" id="EEB13186.1"/>
    </source>
</evidence>
<dbReference type="Pfam" id="PF06454">
    <property type="entry name" value="THH1_TOM1-3_dom"/>
    <property type="match status" value="1"/>
</dbReference>
<reference evidence="7" key="3">
    <citation type="submission" date="2021-02" db="UniProtKB">
        <authorList>
            <consortium name="EnsemblMetazoa"/>
        </authorList>
    </citation>
    <scope>IDENTIFICATION</scope>
    <source>
        <strain evidence="7">USDA</strain>
    </source>
</reference>
<dbReference type="EnsemblMetazoa" id="PHUM227930-RA">
    <property type="protein sequence ID" value="PHUM227930-PA"/>
    <property type="gene ID" value="PHUM227930"/>
</dbReference>
<protein>
    <recommendedName>
        <fullName evidence="5">RING-CH-type domain-containing protein</fullName>
    </recommendedName>
</protein>
<keyword evidence="4" id="KW-0812">Transmembrane</keyword>
<name>E0VII0_PEDHC</name>
<dbReference type="CDD" id="cd16495">
    <property type="entry name" value="RING_CH-C4HC3_MARCH"/>
    <property type="match status" value="1"/>
</dbReference>
<evidence type="ECO:0000259" key="5">
    <source>
        <dbReference type="PROSITE" id="PS51292"/>
    </source>
</evidence>
<organism>
    <name type="scientific">Pediculus humanus subsp. corporis</name>
    <name type="common">Body louse</name>
    <dbReference type="NCBI Taxonomy" id="121224"/>
    <lineage>
        <taxon>Eukaryota</taxon>
        <taxon>Metazoa</taxon>
        <taxon>Ecdysozoa</taxon>
        <taxon>Arthropoda</taxon>
        <taxon>Hexapoda</taxon>
        <taxon>Insecta</taxon>
        <taxon>Pterygota</taxon>
        <taxon>Neoptera</taxon>
        <taxon>Paraneoptera</taxon>
        <taxon>Psocodea</taxon>
        <taxon>Troctomorpha</taxon>
        <taxon>Phthiraptera</taxon>
        <taxon>Anoplura</taxon>
        <taxon>Pediculidae</taxon>
        <taxon>Pediculus</taxon>
    </lineage>
</organism>
<keyword evidence="2" id="KW-0863">Zinc-finger</keyword>
<feature type="transmembrane region" description="Helical" evidence="4">
    <location>
        <begin position="206"/>
        <end position="228"/>
    </location>
</feature>
<evidence type="ECO:0000256" key="3">
    <source>
        <dbReference type="ARBA" id="ARBA00022833"/>
    </source>
</evidence>
<dbReference type="VEuPathDB" id="VectorBase:PHUM227930"/>
<dbReference type="CTD" id="8238673"/>
<dbReference type="InterPro" id="IPR009457">
    <property type="entry name" value="THH1/TOM1/TOM3_dom"/>
</dbReference>
<proteinExistence type="predicted"/>
<feature type="domain" description="RING-CH-type" evidence="5">
    <location>
        <begin position="374"/>
        <end position="442"/>
    </location>
</feature>
<dbReference type="HOGENOM" id="CLU_036656_0_0_1"/>
<gene>
    <name evidence="7" type="primary">8238673</name>
    <name evidence="6" type="ORF">Phum_PHUM227930</name>
</gene>
<dbReference type="PANTHER" id="PTHR20893">
    <property type="entry name" value="LD08641P"/>
    <property type="match status" value="1"/>
</dbReference>
<keyword evidence="4" id="KW-1133">Transmembrane helix</keyword>
<dbReference type="PROSITE" id="PS51292">
    <property type="entry name" value="ZF_RING_CH"/>
    <property type="match status" value="1"/>
</dbReference>
<dbReference type="Proteomes" id="UP000009046">
    <property type="component" value="Unassembled WGS sequence"/>
</dbReference>
<dbReference type="eggNOG" id="KOG1609">
    <property type="taxonomic scope" value="Eukaryota"/>
</dbReference>
<evidence type="ECO:0000313" key="7">
    <source>
        <dbReference type="EnsemblMetazoa" id="PHUM227930-PA"/>
    </source>
</evidence>
<dbReference type="SUPFAM" id="SSF57850">
    <property type="entry name" value="RING/U-box"/>
    <property type="match status" value="1"/>
</dbReference>
<dbReference type="InterPro" id="IPR011016">
    <property type="entry name" value="Znf_RING-CH"/>
</dbReference>
<evidence type="ECO:0000313" key="8">
    <source>
        <dbReference type="Proteomes" id="UP000009046"/>
    </source>
</evidence>
<sequence length="552" mass="62372">MAQLVKLSRQNTLSTFMASYIMSCPGENCSGHGECMNGTCLCEIQYDGEECLTPNIPYYVGFATVFFILALVCMIQLIMCIAAEYHKMKSPSVLRAFRITTQKLLYFLVFLAAVIRGAYFTSPTAFREGWSSSLMSAYYPLLLSGSSLLVCFWAEVFHLQDNHWERNQFLSKSFLGFVTFNILTYSLLIAEFIMTKISMTAEKKQHIFNGCYAVLLFIVVIFFLIYGVEVYFKVRGGFLGESVTNISTRTPTSEKKEPSQSNIITGVDISQLNQSRLGLLSQAFMLIIVVGFLFSETLGEFWKYKAPIYTRNWHDIAFRIVEIGVVLWFPCVLWNCMSPDQLWILNPRKLLKKLEQPASQLEFDKNKCDTISTDGSESIKDCWICYDIERTDAGPLIQPCLCSGDVSSVHHDCLRRWLVESSSSSTKEPLACKVCNSPYEVERTQKLNWQNGFNSQHWLKTAVIVTVMCVTGAGAWAAIQVFTDQYIRLLSASLAILVWYICARFLGMNTVVAYHRAKVSGINIVGSVPTMSAVVERQKIEPVRTPNLKSSL</sequence>
<feature type="transmembrane region" description="Helical" evidence="4">
    <location>
        <begin position="485"/>
        <end position="506"/>
    </location>
</feature>
<keyword evidence="4" id="KW-0472">Membrane</keyword>
<feature type="transmembrane region" description="Helical" evidence="4">
    <location>
        <begin position="169"/>
        <end position="194"/>
    </location>
</feature>
<dbReference type="AlphaFoldDB" id="E0VII0"/>
<keyword evidence="1" id="KW-0479">Metal-binding</keyword>
<dbReference type="OMA" id="ICYDTDK"/>
<dbReference type="InterPro" id="IPR013083">
    <property type="entry name" value="Znf_RING/FYVE/PHD"/>
</dbReference>
<dbReference type="Pfam" id="PF12906">
    <property type="entry name" value="RINGv"/>
    <property type="match status" value="1"/>
</dbReference>
<evidence type="ECO:0000256" key="1">
    <source>
        <dbReference type="ARBA" id="ARBA00022723"/>
    </source>
</evidence>
<dbReference type="SMART" id="SM00744">
    <property type="entry name" value="RINGv"/>
    <property type="match status" value="1"/>
</dbReference>
<reference evidence="6" key="1">
    <citation type="submission" date="2007-04" db="EMBL/GenBank/DDBJ databases">
        <title>Annotation of Pediculus humanus corporis strain USDA.</title>
        <authorList>
            <person name="Kirkness E."/>
            <person name="Hannick L."/>
            <person name="Hass B."/>
            <person name="Bruggner R."/>
            <person name="Lawson D."/>
            <person name="Bidwell S."/>
            <person name="Joardar V."/>
            <person name="Caler E."/>
            <person name="Walenz B."/>
            <person name="Inman J."/>
            <person name="Schobel S."/>
            <person name="Galinsky K."/>
            <person name="Amedeo P."/>
            <person name="Strausberg R."/>
        </authorList>
    </citation>
    <scope>NUCLEOTIDE SEQUENCE</scope>
    <source>
        <strain evidence="6">USDA</strain>
    </source>
</reference>
<keyword evidence="8" id="KW-1185">Reference proteome</keyword>
<dbReference type="GeneID" id="8238673"/>
<feature type="transmembrane region" description="Helical" evidence="4">
    <location>
        <begin position="104"/>
        <end position="126"/>
    </location>
</feature>
<dbReference type="Gene3D" id="3.30.40.10">
    <property type="entry name" value="Zinc/RING finger domain, C3HC4 (zinc finger)"/>
    <property type="match status" value="1"/>
</dbReference>
<dbReference type="OrthoDB" id="2154780at2759"/>
<feature type="transmembrane region" description="Helical" evidence="4">
    <location>
        <begin position="458"/>
        <end position="479"/>
    </location>
</feature>
<keyword evidence="3" id="KW-0862">Zinc</keyword>
<dbReference type="PANTHER" id="PTHR20893:SF2">
    <property type="entry name" value="LD08641P"/>
    <property type="match status" value="1"/>
</dbReference>